<name>A0A2Z6ZQA7_9LAMI</name>
<proteinExistence type="predicted"/>
<gene>
    <name evidence="1" type="ORF">F511_47761</name>
</gene>
<dbReference type="EMBL" id="KV348193">
    <property type="protein sequence ID" value="KZT75214.1"/>
    <property type="molecule type" value="Genomic_DNA"/>
</dbReference>
<reference evidence="1 2" key="1">
    <citation type="journal article" date="2015" name="Proc. Natl. Acad. Sci. U.S.A.">
        <title>The resurrection genome of Boea hygrometrica: A blueprint for survival of dehydration.</title>
        <authorList>
            <person name="Xiao L."/>
            <person name="Yang G."/>
            <person name="Zhang L."/>
            <person name="Yang X."/>
            <person name="Zhao S."/>
            <person name="Ji Z."/>
            <person name="Zhou Q."/>
            <person name="Hu M."/>
            <person name="Wang Y."/>
            <person name="Chen M."/>
            <person name="Xu Y."/>
            <person name="Jin H."/>
            <person name="Xiao X."/>
            <person name="Hu G."/>
            <person name="Bao F."/>
            <person name="Hu Y."/>
            <person name="Wan P."/>
            <person name="Li L."/>
            <person name="Deng X."/>
            <person name="Kuang T."/>
            <person name="Xiang C."/>
            <person name="Zhu J.K."/>
            <person name="Oliver M.J."/>
            <person name="He Y."/>
        </authorList>
    </citation>
    <scope>NUCLEOTIDE SEQUENCE [LARGE SCALE GENOMIC DNA]</scope>
    <source>
        <strain evidence="2">cv. XS01</strain>
    </source>
</reference>
<dbReference type="AlphaFoldDB" id="A0A2Z6ZQA7"/>
<protein>
    <submittedName>
        <fullName evidence="1">Uncharacterized protein</fullName>
    </submittedName>
</protein>
<sequence length="62" mass="7068">MRQFTDGLRPDIRHDINMADVATYMAAVNRSYRCQRGRKDMRMTRQGPVFTATSKETISGAS</sequence>
<keyword evidence="2" id="KW-1185">Reference proteome</keyword>
<organism evidence="1 2">
    <name type="scientific">Dorcoceras hygrometricum</name>
    <dbReference type="NCBI Taxonomy" id="472368"/>
    <lineage>
        <taxon>Eukaryota</taxon>
        <taxon>Viridiplantae</taxon>
        <taxon>Streptophyta</taxon>
        <taxon>Embryophyta</taxon>
        <taxon>Tracheophyta</taxon>
        <taxon>Spermatophyta</taxon>
        <taxon>Magnoliopsida</taxon>
        <taxon>eudicotyledons</taxon>
        <taxon>Gunneridae</taxon>
        <taxon>Pentapetalae</taxon>
        <taxon>asterids</taxon>
        <taxon>lamiids</taxon>
        <taxon>Lamiales</taxon>
        <taxon>Gesneriaceae</taxon>
        <taxon>Didymocarpoideae</taxon>
        <taxon>Trichosporeae</taxon>
        <taxon>Loxocarpinae</taxon>
        <taxon>Dorcoceras</taxon>
    </lineage>
</organism>
<evidence type="ECO:0000313" key="2">
    <source>
        <dbReference type="Proteomes" id="UP000250235"/>
    </source>
</evidence>
<dbReference type="Proteomes" id="UP000250235">
    <property type="component" value="Unassembled WGS sequence"/>
</dbReference>
<accession>A0A2Z6ZQA7</accession>
<evidence type="ECO:0000313" key="1">
    <source>
        <dbReference type="EMBL" id="KZT75214.1"/>
    </source>
</evidence>